<feature type="domain" description="Virulence factor membrane-bound polymerase C-terminal" evidence="7">
    <location>
        <begin position="378"/>
        <end position="546"/>
    </location>
</feature>
<feature type="transmembrane region" description="Helical" evidence="5">
    <location>
        <begin position="246"/>
        <end position="273"/>
    </location>
</feature>
<feature type="transmembrane region" description="Helical" evidence="5">
    <location>
        <begin position="196"/>
        <end position="211"/>
    </location>
</feature>
<dbReference type="EMBL" id="PKQE01000001">
    <property type="protein sequence ID" value="PLC44062.1"/>
    <property type="molecule type" value="Genomic_DNA"/>
</dbReference>
<protein>
    <submittedName>
        <fullName evidence="9">Polymerase</fullName>
    </submittedName>
</protein>
<keyword evidence="4 5" id="KW-0472">Membrane</keyword>
<feature type="transmembrane region" description="Helical" evidence="5">
    <location>
        <begin position="90"/>
        <end position="110"/>
    </location>
</feature>
<feature type="transmembrane region" description="Helical" evidence="5">
    <location>
        <begin position="375"/>
        <end position="391"/>
    </location>
</feature>
<organism evidence="9 10">
    <name type="scientific">Ralstonia pickettii</name>
    <name type="common">Burkholderia pickettii</name>
    <dbReference type="NCBI Taxonomy" id="329"/>
    <lineage>
        <taxon>Bacteria</taxon>
        <taxon>Pseudomonadati</taxon>
        <taxon>Pseudomonadota</taxon>
        <taxon>Betaproteobacteria</taxon>
        <taxon>Burkholderiales</taxon>
        <taxon>Burkholderiaceae</taxon>
        <taxon>Ralstonia</taxon>
    </lineage>
</organism>
<dbReference type="InterPro" id="IPR007016">
    <property type="entry name" value="O-antigen_ligase-rel_domated"/>
</dbReference>
<keyword evidence="3 5" id="KW-1133">Transmembrane helix</keyword>
<dbReference type="Pfam" id="PF11846">
    <property type="entry name" value="Wzy_C_2"/>
    <property type="match status" value="1"/>
</dbReference>
<comment type="caution">
    <text evidence="9">The sequence shown here is derived from an EMBL/GenBank/DDBJ whole genome shotgun (WGS) entry which is preliminary data.</text>
</comment>
<dbReference type="AlphaFoldDB" id="A0A2N4TWH5"/>
<dbReference type="RefSeq" id="WP_102064576.1">
    <property type="nucleotide sequence ID" value="NZ_PKQE01000001.1"/>
</dbReference>
<evidence type="ECO:0000259" key="6">
    <source>
        <dbReference type="Pfam" id="PF04932"/>
    </source>
</evidence>
<dbReference type="InterPro" id="IPR031726">
    <property type="entry name" value="PglL_A"/>
</dbReference>
<evidence type="ECO:0000256" key="2">
    <source>
        <dbReference type="ARBA" id="ARBA00022692"/>
    </source>
</evidence>
<evidence type="ECO:0000256" key="3">
    <source>
        <dbReference type="ARBA" id="ARBA00022989"/>
    </source>
</evidence>
<feature type="transmembrane region" description="Helical" evidence="5">
    <location>
        <begin position="343"/>
        <end position="363"/>
    </location>
</feature>
<name>A0A2N4TWH5_RALPI</name>
<evidence type="ECO:0000313" key="9">
    <source>
        <dbReference type="EMBL" id="PLC44062.1"/>
    </source>
</evidence>
<evidence type="ECO:0000256" key="4">
    <source>
        <dbReference type="ARBA" id="ARBA00023136"/>
    </source>
</evidence>
<evidence type="ECO:0000256" key="1">
    <source>
        <dbReference type="ARBA" id="ARBA00004141"/>
    </source>
</evidence>
<accession>A0A2N4TWH5</accession>
<dbReference type="PANTHER" id="PTHR37422">
    <property type="entry name" value="TEICHURONIC ACID BIOSYNTHESIS PROTEIN TUAE"/>
    <property type="match status" value="1"/>
</dbReference>
<evidence type="ECO:0000259" key="7">
    <source>
        <dbReference type="Pfam" id="PF11846"/>
    </source>
</evidence>
<feature type="domain" description="Protein glycosylation ligase" evidence="8">
    <location>
        <begin position="164"/>
        <end position="187"/>
    </location>
</feature>
<dbReference type="PANTHER" id="PTHR37422:SF13">
    <property type="entry name" value="LIPOPOLYSACCHARIDE BIOSYNTHESIS PROTEIN PA4999-RELATED"/>
    <property type="match status" value="1"/>
</dbReference>
<feature type="domain" description="O-antigen ligase-related" evidence="6">
    <location>
        <begin position="201"/>
        <end position="355"/>
    </location>
</feature>
<dbReference type="InterPro" id="IPR021797">
    <property type="entry name" value="Wzy_C_2"/>
</dbReference>
<dbReference type="OrthoDB" id="4448at2"/>
<proteinExistence type="predicted"/>
<sequence>MRRLPVLLCLIWLALGACWAIPFLVAPHTYPIPTFYAETAAAACWIVLAVLVLLVTWKQPSGLPSIALAPLALIVVLILQLAIAAPLNPFFSFGAIVALLASIVICVLGVHCRGMPGILEAVAVAVIVGGLLTVAIELLQLFRVPNLPSAFFSMLPSGAGRRMWGNLNQPNQVATYLAFGLAACLFLAHRYPQWRALQVGVMLLLLLGMALTFSRMAWLHVVVVGLLAGVSLGAESRARTCPARLLVLVAPMLALVLVFQGWNWLIAVANSIWTFDLPNSMGERLEAGVGLRSLLWKHAWHIFLAHPWLGGGWGDYAWNQFVQTETVGHVEMSMNAHDIALDLLAKAGLAGLLAVFVPLAFWALGLRKRLCNPDAAFFFTLVAVMLVHSLLEYPLHYVFFLFPFAFVLGYLDGKVLRFPSSGMTWVLSVAIVVCGMALVLRLWPDYKGVERLYFTQDGVPKELARYQSSGQALLVPYATLVIAMNASVNPEMAPVMATLERQAAQFYPGPAPVQRWAIALAFQGKTDEAITQVRRLHNQYWTDYANESKLLTVVCTEKMEGLETFCARLKAEHLLAGAD</sequence>
<reference evidence="9 10" key="1">
    <citation type="submission" date="2017-12" db="EMBL/GenBank/DDBJ databases">
        <title>Draft genome sequence of Ralstonia pickettii 52.</title>
        <authorList>
            <person name="Zheng B."/>
        </authorList>
    </citation>
    <scope>NUCLEOTIDE SEQUENCE [LARGE SCALE GENOMIC DNA]</scope>
    <source>
        <strain evidence="9 10">52</strain>
    </source>
</reference>
<evidence type="ECO:0000313" key="10">
    <source>
        <dbReference type="Proteomes" id="UP000234456"/>
    </source>
</evidence>
<evidence type="ECO:0000256" key="5">
    <source>
        <dbReference type="SAM" id="Phobius"/>
    </source>
</evidence>
<feature type="transmembrane region" description="Helical" evidence="5">
    <location>
        <begin position="122"/>
        <end position="142"/>
    </location>
</feature>
<feature type="transmembrane region" description="Helical" evidence="5">
    <location>
        <begin position="217"/>
        <end position="234"/>
    </location>
</feature>
<dbReference type="PROSITE" id="PS51257">
    <property type="entry name" value="PROKAR_LIPOPROTEIN"/>
    <property type="match status" value="1"/>
</dbReference>
<dbReference type="InterPro" id="IPR051533">
    <property type="entry name" value="WaaL-like"/>
</dbReference>
<keyword evidence="2 5" id="KW-0812">Transmembrane</keyword>
<comment type="subcellular location">
    <subcellularLocation>
        <location evidence="1">Membrane</location>
        <topology evidence="1">Multi-pass membrane protein</topology>
    </subcellularLocation>
</comment>
<dbReference type="Pfam" id="PF15864">
    <property type="entry name" value="PglL_A"/>
    <property type="match status" value="1"/>
</dbReference>
<dbReference type="GO" id="GO:0016020">
    <property type="term" value="C:membrane"/>
    <property type="evidence" value="ECO:0007669"/>
    <property type="project" value="UniProtKB-SubCell"/>
</dbReference>
<feature type="transmembrane region" description="Helical" evidence="5">
    <location>
        <begin position="36"/>
        <end position="56"/>
    </location>
</feature>
<feature type="transmembrane region" description="Helical" evidence="5">
    <location>
        <begin position="63"/>
        <end position="84"/>
    </location>
</feature>
<feature type="transmembrane region" description="Helical" evidence="5">
    <location>
        <begin position="425"/>
        <end position="443"/>
    </location>
</feature>
<feature type="transmembrane region" description="Helical" evidence="5">
    <location>
        <begin position="173"/>
        <end position="189"/>
    </location>
</feature>
<evidence type="ECO:0000259" key="8">
    <source>
        <dbReference type="Pfam" id="PF15864"/>
    </source>
</evidence>
<dbReference type="Proteomes" id="UP000234456">
    <property type="component" value="Unassembled WGS sequence"/>
</dbReference>
<dbReference type="Pfam" id="PF04932">
    <property type="entry name" value="Wzy_C"/>
    <property type="match status" value="1"/>
</dbReference>
<gene>
    <name evidence="9" type="ORF">C0Q88_05000</name>
</gene>